<gene>
    <name evidence="7" type="ORF">D1114_09035</name>
</gene>
<keyword evidence="3 4" id="KW-0408">Iron</keyword>
<evidence type="ECO:0000256" key="5">
    <source>
        <dbReference type="SAM" id="SignalP"/>
    </source>
</evidence>
<dbReference type="Pfam" id="PF00034">
    <property type="entry name" value="Cytochrom_C"/>
    <property type="match status" value="1"/>
</dbReference>
<organism evidence="7 8">
    <name type="scientific">Cereibacter sphaeroides</name>
    <name type="common">Rhodobacter sphaeroides</name>
    <dbReference type="NCBI Taxonomy" id="1063"/>
    <lineage>
        <taxon>Bacteria</taxon>
        <taxon>Pseudomonadati</taxon>
        <taxon>Pseudomonadota</taxon>
        <taxon>Alphaproteobacteria</taxon>
        <taxon>Rhodobacterales</taxon>
        <taxon>Paracoccaceae</taxon>
        <taxon>Cereibacter</taxon>
    </lineage>
</organism>
<feature type="domain" description="Cytochrome c" evidence="6">
    <location>
        <begin position="26"/>
        <end position="134"/>
    </location>
</feature>
<evidence type="ECO:0000256" key="4">
    <source>
        <dbReference type="PROSITE-ProRule" id="PRU00433"/>
    </source>
</evidence>
<protein>
    <submittedName>
        <fullName evidence="7">Cytochrome C</fullName>
    </submittedName>
</protein>
<name>A0AAX1ULV1_CERSP</name>
<feature type="chain" id="PRO_5043500214" evidence="5">
    <location>
        <begin position="25"/>
        <end position="290"/>
    </location>
</feature>
<keyword evidence="5" id="KW-0732">Signal</keyword>
<dbReference type="GO" id="GO:0046872">
    <property type="term" value="F:metal ion binding"/>
    <property type="evidence" value="ECO:0007669"/>
    <property type="project" value="UniProtKB-KW"/>
</dbReference>
<accession>A0AAX1ULV1</accession>
<proteinExistence type="predicted"/>
<dbReference type="PANTHER" id="PTHR35008">
    <property type="entry name" value="BLL4482 PROTEIN-RELATED"/>
    <property type="match status" value="1"/>
</dbReference>
<dbReference type="Proteomes" id="UP000266305">
    <property type="component" value="Unassembled WGS sequence"/>
</dbReference>
<evidence type="ECO:0000313" key="8">
    <source>
        <dbReference type="Proteomes" id="UP000266305"/>
    </source>
</evidence>
<evidence type="ECO:0000256" key="3">
    <source>
        <dbReference type="ARBA" id="ARBA00023004"/>
    </source>
</evidence>
<sequence length="290" mass="30372">MMKRHALVRGIIPVLACCAGMATADPTVERGAYLVRGPAGCGNCHTPLGPEGPVKARELAGRLVDDNPAFTAVGPNLTPAGRIADWSDAELARAIREGLRPDGSLIGPPMPFTMYRGLSDADLGSIVMFLRTLAPVENELPASVYRIPLPPAYGPPVDHVEAPPRGVTVAYGAYLAGPVAHCMECHTPMGPTGPKIDTDLGRGGFEFRGPWGTSIAANLTSHPDGLADYSDAEIATMITKGVHANGTAMLPPMPYGYLAGMTEEDLAAVILYLRSLPPLPDEGAEQSAAQ</sequence>
<dbReference type="InterPro" id="IPR036909">
    <property type="entry name" value="Cyt_c-like_dom_sf"/>
</dbReference>
<dbReference type="PROSITE" id="PS51007">
    <property type="entry name" value="CYTC"/>
    <property type="match status" value="2"/>
</dbReference>
<dbReference type="InterPro" id="IPR009056">
    <property type="entry name" value="Cyt_c-like_dom"/>
</dbReference>
<reference evidence="7 8" key="1">
    <citation type="submission" date="2018-08" db="EMBL/GenBank/DDBJ databases">
        <title>Draft genome sequence of Rhodobacter sphaeroides FY.</title>
        <authorList>
            <person name="Rayyan A."/>
            <person name="Meyer T.E."/>
            <person name="Kyndt J.A."/>
        </authorList>
    </citation>
    <scope>NUCLEOTIDE SEQUENCE [LARGE SCALE GENOMIC DNA]</scope>
    <source>
        <strain evidence="7 8">FY</strain>
    </source>
</reference>
<dbReference type="SUPFAM" id="SSF46626">
    <property type="entry name" value="Cytochrome c"/>
    <property type="match status" value="2"/>
</dbReference>
<dbReference type="GO" id="GO:0020037">
    <property type="term" value="F:heme binding"/>
    <property type="evidence" value="ECO:0007669"/>
    <property type="project" value="InterPro"/>
</dbReference>
<evidence type="ECO:0000256" key="1">
    <source>
        <dbReference type="ARBA" id="ARBA00022617"/>
    </source>
</evidence>
<feature type="signal peptide" evidence="5">
    <location>
        <begin position="1"/>
        <end position="24"/>
    </location>
</feature>
<keyword evidence="1 4" id="KW-0349">Heme</keyword>
<dbReference type="AlphaFoldDB" id="A0AAX1ULV1"/>
<dbReference type="GO" id="GO:0009055">
    <property type="term" value="F:electron transfer activity"/>
    <property type="evidence" value="ECO:0007669"/>
    <property type="project" value="InterPro"/>
</dbReference>
<dbReference type="Gene3D" id="1.10.760.10">
    <property type="entry name" value="Cytochrome c-like domain"/>
    <property type="match status" value="2"/>
</dbReference>
<keyword evidence="2 4" id="KW-0479">Metal-binding</keyword>
<feature type="domain" description="Cytochrome c" evidence="6">
    <location>
        <begin position="167"/>
        <end position="277"/>
    </location>
</feature>
<comment type="caution">
    <text evidence="7">The sequence shown here is derived from an EMBL/GenBank/DDBJ whole genome shotgun (WGS) entry which is preliminary data.</text>
</comment>
<dbReference type="PANTHER" id="PTHR35008:SF8">
    <property type="entry name" value="ALCOHOL DEHYDROGENASE CYTOCHROME C SUBUNIT"/>
    <property type="match status" value="1"/>
</dbReference>
<evidence type="ECO:0000313" key="7">
    <source>
        <dbReference type="EMBL" id="RHZ95731.1"/>
    </source>
</evidence>
<dbReference type="InterPro" id="IPR051459">
    <property type="entry name" value="Cytochrome_c-type_DH"/>
</dbReference>
<dbReference type="RefSeq" id="WP_118999932.1">
    <property type="nucleotide sequence ID" value="NZ_QWGP01000007.1"/>
</dbReference>
<dbReference type="EMBL" id="QWGP01000007">
    <property type="protein sequence ID" value="RHZ95731.1"/>
    <property type="molecule type" value="Genomic_DNA"/>
</dbReference>
<evidence type="ECO:0000259" key="6">
    <source>
        <dbReference type="PROSITE" id="PS51007"/>
    </source>
</evidence>
<evidence type="ECO:0000256" key="2">
    <source>
        <dbReference type="ARBA" id="ARBA00022723"/>
    </source>
</evidence>